<keyword evidence="12" id="KW-1185">Reference proteome</keyword>
<evidence type="ECO:0000256" key="9">
    <source>
        <dbReference type="RuleBase" id="RU369079"/>
    </source>
</evidence>
<feature type="transmembrane region" description="Helical" evidence="9">
    <location>
        <begin position="127"/>
        <end position="153"/>
    </location>
</feature>
<evidence type="ECO:0000256" key="4">
    <source>
        <dbReference type="ARBA" id="ARBA00022519"/>
    </source>
</evidence>
<gene>
    <name evidence="11" type="ORF">KDD17_18450</name>
</gene>
<dbReference type="InterPro" id="IPR055348">
    <property type="entry name" value="DctQ"/>
</dbReference>
<dbReference type="PANTHER" id="PTHR35011">
    <property type="entry name" value="2,3-DIKETO-L-GULONATE TRAP TRANSPORTER SMALL PERMEASE PROTEIN YIAM"/>
    <property type="match status" value="1"/>
</dbReference>
<dbReference type="PANTHER" id="PTHR35011:SF2">
    <property type="entry name" value="2,3-DIKETO-L-GULONATE TRAP TRANSPORTER SMALL PERMEASE PROTEIN YIAM"/>
    <property type="match status" value="1"/>
</dbReference>
<dbReference type="InterPro" id="IPR007387">
    <property type="entry name" value="TRAP_DctQ"/>
</dbReference>
<dbReference type="GO" id="GO:0005886">
    <property type="term" value="C:plasma membrane"/>
    <property type="evidence" value="ECO:0007669"/>
    <property type="project" value="UniProtKB-SubCell"/>
</dbReference>
<reference evidence="11" key="1">
    <citation type="submission" date="2021-04" db="EMBL/GenBank/DDBJ databases">
        <title>Complete genome sequence for Sulfitobacter sp. strain JK7-1.</title>
        <authorList>
            <person name="Park S.-J."/>
        </authorList>
    </citation>
    <scope>NUCLEOTIDE SEQUENCE</scope>
    <source>
        <strain evidence="11">JK7-1</strain>
    </source>
</reference>
<feature type="domain" description="Tripartite ATP-independent periplasmic transporters DctQ component" evidence="10">
    <location>
        <begin position="20"/>
        <end position="145"/>
    </location>
</feature>
<dbReference type="GO" id="GO:0022857">
    <property type="term" value="F:transmembrane transporter activity"/>
    <property type="evidence" value="ECO:0007669"/>
    <property type="project" value="UniProtKB-UniRule"/>
</dbReference>
<evidence type="ECO:0000256" key="3">
    <source>
        <dbReference type="ARBA" id="ARBA00022475"/>
    </source>
</evidence>
<feature type="transmembrane region" description="Helical" evidence="9">
    <location>
        <begin position="84"/>
        <end position="106"/>
    </location>
</feature>
<feature type="transmembrane region" description="Helical" evidence="9">
    <location>
        <begin position="47"/>
        <end position="64"/>
    </location>
</feature>
<name>A0A975JH50_9RHOB</name>
<keyword evidence="3" id="KW-1003">Cell membrane</keyword>
<keyword evidence="7 9" id="KW-0472">Membrane</keyword>
<dbReference type="GO" id="GO:0015740">
    <property type="term" value="P:C4-dicarboxylate transport"/>
    <property type="evidence" value="ECO:0007669"/>
    <property type="project" value="TreeGrafter"/>
</dbReference>
<evidence type="ECO:0000256" key="7">
    <source>
        <dbReference type="ARBA" id="ARBA00023136"/>
    </source>
</evidence>
<proteinExistence type="inferred from homology"/>
<dbReference type="EMBL" id="CP073585">
    <property type="protein sequence ID" value="QUJ78419.1"/>
    <property type="molecule type" value="Genomic_DNA"/>
</dbReference>
<evidence type="ECO:0000256" key="8">
    <source>
        <dbReference type="ARBA" id="ARBA00038436"/>
    </source>
</evidence>
<accession>A0A975JH50</accession>
<comment type="similarity">
    <text evidence="8 9">Belongs to the TRAP transporter small permease family.</text>
</comment>
<comment type="subcellular location">
    <subcellularLocation>
        <location evidence="1 9">Cell inner membrane</location>
        <topology evidence="1 9">Multi-pass membrane protein</topology>
    </subcellularLocation>
</comment>
<dbReference type="KEGG" id="sual:KDD17_18450"/>
<comment type="subunit">
    <text evidence="9">The complex comprises the extracytoplasmic solute receptor protein and the two transmembrane proteins.</text>
</comment>
<evidence type="ECO:0000256" key="5">
    <source>
        <dbReference type="ARBA" id="ARBA00022692"/>
    </source>
</evidence>
<evidence type="ECO:0000259" key="10">
    <source>
        <dbReference type="Pfam" id="PF04290"/>
    </source>
</evidence>
<protein>
    <recommendedName>
        <fullName evidence="9">TRAP transporter small permease protein</fullName>
    </recommendedName>
</protein>
<evidence type="ECO:0000313" key="12">
    <source>
        <dbReference type="Proteomes" id="UP000683291"/>
    </source>
</evidence>
<keyword evidence="6 9" id="KW-1133">Transmembrane helix</keyword>
<organism evidence="11 12">
    <name type="scientific">Sulfitobacter albidus</name>
    <dbReference type="NCBI Taxonomy" id="2829501"/>
    <lineage>
        <taxon>Bacteria</taxon>
        <taxon>Pseudomonadati</taxon>
        <taxon>Pseudomonadota</taxon>
        <taxon>Alphaproteobacteria</taxon>
        <taxon>Rhodobacterales</taxon>
        <taxon>Roseobacteraceae</taxon>
        <taxon>Sulfitobacter</taxon>
    </lineage>
</organism>
<evidence type="ECO:0000256" key="1">
    <source>
        <dbReference type="ARBA" id="ARBA00004429"/>
    </source>
</evidence>
<dbReference type="Pfam" id="PF04290">
    <property type="entry name" value="DctQ"/>
    <property type="match status" value="1"/>
</dbReference>
<comment type="function">
    <text evidence="9">Part of the tripartite ATP-independent periplasmic (TRAP) transport system.</text>
</comment>
<dbReference type="RefSeq" id="WP_212706611.1">
    <property type="nucleotide sequence ID" value="NZ_CP073585.1"/>
</dbReference>
<evidence type="ECO:0000256" key="2">
    <source>
        <dbReference type="ARBA" id="ARBA00022448"/>
    </source>
</evidence>
<dbReference type="Proteomes" id="UP000683291">
    <property type="component" value="Chromosome pJK7-1-4"/>
</dbReference>
<keyword evidence="4 9" id="KW-0997">Cell inner membrane</keyword>
<keyword evidence="5 9" id="KW-0812">Transmembrane</keyword>
<keyword evidence="2 9" id="KW-0813">Transport</keyword>
<evidence type="ECO:0000256" key="6">
    <source>
        <dbReference type="ARBA" id="ARBA00022989"/>
    </source>
</evidence>
<dbReference type="AlphaFoldDB" id="A0A975JH50"/>
<feature type="transmembrane region" description="Helical" evidence="9">
    <location>
        <begin position="6"/>
        <end position="26"/>
    </location>
</feature>
<evidence type="ECO:0000313" key="11">
    <source>
        <dbReference type="EMBL" id="QUJ78419.1"/>
    </source>
</evidence>
<sequence length="161" mass="17726">MLRLFLKLPIAIAGAVLFLLMVLTFCDVILRSAFNAPIEAATELTKLGVALVVFAALPAISYRGDHIAVDLLDPLFKNPFVQRLRDGLIAIACGVMLIWPTQYVQVLAERARGFGDRTEYLEIPQFIVGYFIFAMCCLTIAALILKGVLLLVAPRFVEDVA</sequence>